<dbReference type="Proteomes" id="UP000034694">
    <property type="component" value="Unassembled WGS sequence"/>
</dbReference>
<dbReference type="EMBL" id="LCPK01000004">
    <property type="protein sequence ID" value="KKU98285.1"/>
    <property type="molecule type" value="Genomic_DNA"/>
</dbReference>
<evidence type="ECO:0000313" key="1">
    <source>
        <dbReference type="EMBL" id="KKU98285.1"/>
    </source>
</evidence>
<reference evidence="1 2" key="1">
    <citation type="journal article" date="2015" name="Nature">
        <title>rRNA introns, odd ribosomes, and small enigmatic genomes across a large radiation of phyla.</title>
        <authorList>
            <person name="Brown C.T."/>
            <person name="Hug L.A."/>
            <person name="Thomas B.C."/>
            <person name="Sharon I."/>
            <person name="Castelle C.J."/>
            <person name="Singh A."/>
            <person name="Wilkins M.J."/>
            <person name="Williams K.H."/>
            <person name="Banfield J.F."/>
        </authorList>
    </citation>
    <scope>NUCLEOTIDE SEQUENCE [LARGE SCALE GENOMIC DNA]</scope>
</reference>
<accession>A0A0G1XVF1</accession>
<comment type="caution">
    <text evidence="1">The sequence shown here is derived from an EMBL/GenBank/DDBJ whole genome shotgun (WGS) entry which is preliminary data.</text>
</comment>
<sequence length="97" mass="10098">MNKKKKISLRGMIGSLIALVFLGLLILAQGCAIPGSMVGFNEKQIEALAKIKDAGVFCFKADALLYGGGTLVTASIDKGIKGSLTVEPGCVVKIESK</sequence>
<organism evidence="1 2">
    <name type="scientific">Candidatus Amesbacteria bacterium GW2011_GWB1_48_13</name>
    <dbReference type="NCBI Taxonomy" id="1618362"/>
    <lineage>
        <taxon>Bacteria</taxon>
        <taxon>Candidatus Amesiibacteriota</taxon>
    </lineage>
</organism>
<dbReference type="AlphaFoldDB" id="A0A0G1XVF1"/>
<evidence type="ECO:0000313" key="2">
    <source>
        <dbReference type="Proteomes" id="UP000034694"/>
    </source>
</evidence>
<name>A0A0G1XVF1_9BACT</name>
<protein>
    <recommendedName>
        <fullName evidence="3">Lipoprotein</fullName>
    </recommendedName>
</protein>
<dbReference type="PROSITE" id="PS51257">
    <property type="entry name" value="PROKAR_LIPOPROTEIN"/>
    <property type="match status" value="1"/>
</dbReference>
<evidence type="ECO:0008006" key="3">
    <source>
        <dbReference type="Google" id="ProtNLM"/>
    </source>
</evidence>
<gene>
    <name evidence="1" type="ORF">UY28_C0004G0023</name>
</gene>
<proteinExistence type="predicted"/>